<gene>
    <name evidence="1" type="ORF">BMI79_12170</name>
</gene>
<evidence type="ECO:0000313" key="1">
    <source>
        <dbReference type="EMBL" id="OMQ22264.1"/>
    </source>
</evidence>
<dbReference type="STRING" id="2034155.BMI79_12170"/>
<dbReference type="RefSeq" id="WP_076942471.1">
    <property type="nucleotide sequence ID" value="NZ_MOXD01000006.1"/>
</dbReference>
<accession>A0A1S8CI18</accession>
<proteinExistence type="predicted"/>
<organism evidence="1 2">
    <name type="scientific">Serratia oryzae</name>
    <dbReference type="NCBI Taxonomy" id="2034155"/>
    <lineage>
        <taxon>Bacteria</taxon>
        <taxon>Pseudomonadati</taxon>
        <taxon>Pseudomonadota</taxon>
        <taxon>Gammaproteobacteria</taxon>
        <taxon>Enterobacterales</taxon>
        <taxon>Yersiniaceae</taxon>
        <taxon>Serratia</taxon>
    </lineage>
</organism>
<sequence length="318" mass="35073">MSKNWIRKCSLVIVDEKGNGLDLSPFKFTFSINWQDTKYPKVAVFKIYNLSSDVANKITRGEFAQIQLSAGYQDNVSLIFSGEISFSIDGRDNATDTFVTIQASENDKAFCYATVNTTLAAGYSKTDVFQALLNSVRAFGVTVGLIPELDDIKMPRGKPIYGMHRDEMDRLASQTKATWQYVNNTIQIRPDNSHSTNIIILNNKTGLVGMPQQTIDGGINLQCLINPSIVINSLIRLDNSSVYKSTSSTEVMSADSARVAKKQSKAMSSVLSKDGDYKVINISYHGDTRGNEWYMDLVCVAKGKAGAIALNKVRSNDN</sequence>
<dbReference type="NCBIfam" id="NF047561">
    <property type="entry name" value="orf58_phage_fam"/>
    <property type="match status" value="1"/>
</dbReference>
<evidence type="ECO:0000313" key="2">
    <source>
        <dbReference type="Proteomes" id="UP000216021"/>
    </source>
</evidence>
<dbReference type="AlphaFoldDB" id="A0A1S8CI18"/>
<comment type="caution">
    <text evidence="1">The sequence shown here is derived from an EMBL/GenBank/DDBJ whole genome shotgun (WGS) entry which is preliminary data.</text>
</comment>
<evidence type="ECO:0008006" key="3">
    <source>
        <dbReference type="Google" id="ProtNLM"/>
    </source>
</evidence>
<protein>
    <recommendedName>
        <fullName evidence="3">Bacteriophage protein</fullName>
    </recommendedName>
</protein>
<dbReference type="OrthoDB" id="2087522at2"/>
<dbReference type="Proteomes" id="UP000216021">
    <property type="component" value="Unassembled WGS sequence"/>
</dbReference>
<reference evidence="1 2" key="1">
    <citation type="submission" date="2016-11" db="EMBL/GenBank/DDBJ databases">
        <title>Rahnella oryzae sp. nov., isolated from rice root.</title>
        <authorList>
            <person name="Zhang X.-X."/>
            <person name="Zhang J."/>
        </authorList>
    </citation>
    <scope>NUCLEOTIDE SEQUENCE [LARGE SCALE GENOMIC DNA]</scope>
    <source>
        <strain evidence="1 2">J11-6</strain>
    </source>
</reference>
<dbReference type="EMBL" id="MOXD01000006">
    <property type="protein sequence ID" value="OMQ22264.1"/>
    <property type="molecule type" value="Genomic_DNA"/>
</dbReference>
<keyword evidence="2" id="KW-1185">Reference proteome</keyword>
<name>A0A1S8CI18_9GAMM</name>